<dbReference type="PANTHER" id="PTHR45845">
    <property type="entry name" value="RHO GUANINE NUCLEOTIDE EXCHANGE FACTOR-RELATED"/>
    <property type="match status" value="1"/>
</dbReference>
<protein>
    <submittedName>
        <fullName evidence="2">Uncharacterized protein</fullName>
    </submittedName>
</protein>
<feature type="compositionally biased region" description="Polar residues" evidence="1">
    <location>
        <begin position="225"/>
        <end position="235"/>
    </location>
</feature>
<dbReference type="GeneTree" id="ENSGT00940000158845"/>
<accession>A0A3B4GRA5</accession>
<organism evidence="2">
    <name type="scientific">Pundamilia nyererei</name>
    <dbReference type="NCBI Taxonomy" id="303518"/>
    <lineage>
        <taxon>Eukaryota</taxon>
        <taxon>Metazoa</taxon>
        <taxon>Chordata</taxon>
        <taxon>Craniata</taxon>
        <taxon>Vertebrata</taxon>
        <taxon>Euteleostomi</taxon>
        <taxon>Actinopterygii</taxon>
        <taxon>Neopterygii</taxon>
        <taxon>Teleostei</taxon>
        <taxon>Neoteleostei</taxon>
        <taxon>Acanthomorphata</taxon>
        <taxon>Ovalentaria</taxon>
        <taxon>Cichlomorphae</taxon>
        <taxon>Cichliformes</taxon>
        <taxon>Cichlidae</taxon>
        <taxon>African cichlids</taxon>
        <taxon>Pseudocrenilabrinae</taxon>
        <taxon>Haplochromini</taxon>
        <taxon>Pundamilia</taxon>
    </lineage>
</organism>
<feature type="region of interest" description="Disordered" evidence="1">
    <location>
        <begin position="179"/>
        <end position="241"/>
    </location>
</feature>
<dbReference type="PANTHER" id="PTHR45845:SF2">
    <property type="entry name" value="RIKEN CDNA D630003M21 GENE"/>
    <property type="match status" value="1"/>
</dbReference>
<feature type="compositionally biased region" description="Polar residues" evidence="1">
    <location>
        <begin position="192"/>
        <end position="201"/>
    </location>
</feature>
<dbReference type="InterPro" id="IPR052231">
    <property type="entry name" value="Rho_GEF_signaling-related"/>
</dbReference>
<sequence length="375" mass="41036">MLSSLYPPFQATSPTVLCQVLSVVERCYRGDGLRYLLHFLLPAKQFLQNLQQDACLQYCGFLFRHEGWPLCIHEKVVVQLSHLDPRLLRPGDFYLLVSPSAAPPPPRAHRSAGSHHVEQQEVSGVALQSLFSMAWLDSVNREREQRGAPRLERCLLSAHGDVFRVPWEDLVYPQFISRPSTSSSDVKHLPSSPKTDQSPANSGGEDSEGEYVELTELPLPRFSPQKGSLTQSISLQHRARTSTHTTTHTLSAATALTPQTTNIHSAASTLTAHEPETKVGERCLPSPPRAPCGPTWTVTALSCPASSFTTPPSSGTLLCYCCYPGLCAVHPLISLLSWNRKEVLASGLTVLVDARGAAPSPALYSALRSLQVSWL</sequence>
<evidence type="ECO:0000256" key="1">
    <source>
        <dbReference type="SAM" id="MobiDB-lite"/>
    </source>
</evidence>
<reference evidence="2" key="1">
    <citation type="submission" date="2023-09" db="UniProtKB">
        <authorList>
            <consortium name="Ensembl"/>
        </authorList>
    </citation>
    <scope>IDENTIFICATION</scope>
</reference>
<evidence type="ECO:0000313" key="2">
    <source>
        <dbReference type="Ensembl" id="ENSPNYP00000023841.1"/>
    </source>
</evidence>
<name>A0A3B4GRA5_9CICH</name>
<dbReference type="AlphaFoldDB" id="A0A3B4GRA5"/>
<dbReference type="Ensembl" id="ENSPNYT00000024424.1">
    <property type="protein sequence ID" value="ENSPNYP00000023841.1"/>
    <property type="gene ID" value="ENSPNYG00000017994.1"/>
</dbReference>
<proteinExistence type="predicted"/>